<proteinExistence type="predicted"/>
<gene>
    <name evidence="2" type="ORF">OXX778_LOCUS13973</name>
</gene>
<dbReference type="Pfam" id="PF20209">
    <property type="entry name" value="DUF6570"/>
    <property type="match status" value="1"/>
</dbReference>
<dbReference type="Proteomes" id="UP000663879">
    <property type="component" value="Unassembled WGS sequence"/>
</dbReference>
<reference evidence="2" key="1">
    <citation type="submission" date="2021-02" db="EMBL/GenBank/DDBJ databases">
        <authorList>
            <person name="Nowell W R."/>
        </authorList>
    </citation>
    <scope>NUCLEOTIDE SEQUENCE</scope>
    <source>
        <strain evidence="2">Ploen Becks lab</strain>
    </source>
</reference>
<dbReference type="OrthoDB" id="8196283at2759"/>
<feature type="domain" description="DUF6570" evidence="1">
    <location>
        <begin position="130"/>
        <end position="233"/>
    </location>
</feature>
<dbReference type="AlphaFoldDB" id="A0A814DAA0"/>
<evidence type="ECO:0000313" key="3">
    <source>
        <dbReference type="Proteomes" id="UP000663879"/>
    </source>
</evidence>
<evidence type="ECO:0000259" key="1">
    <source>
        <dbReference type="Pfam" id="PF20209"/>
    </source>
</evidence>
<dbReference type="EMBL" id="CAJNOC010002789">
    <property type="protein sequence ID" value="CAF0951603.1"/>
    <property type="molecule type" value="Genomic_DNA"/>
</dbReference>
<name>A0A814DAA0_9BILA</name>
<evidence type="ECO:0000313" key="2">
    <source>
        <dbReference type="EMBL" id="CAF0951603.1"/>
    </source>
</evidence>
<dbReference type="InterPro" id="IPR046700">
    <property type="entry name" value="DUF6570"/>
</dbReference>
<accession>A0A814DAA0</accession>
<protein>
    <recommendedName>
        <fullName evidence="1">DUF6570 domain-containing protein</fullName>
    </recommendedName>
</protein>
<keyword evidence="3" id="KW-1185">Reference proteome</keyword>
<comment type="caution">
    <text evidence="2">The sequence shown here is derived from an EMBL/GenBank/DDBJ whole genome shotgun (WGS) entry which is preliminary data.</text>
</comment>
<sequence length="686" mass="79905">MTTSRIEIIFLNRTSPYIIPISPKTNLPLSCPKNIIYNIVKPKRDIAFCFESPSKKLKSIELSLDSPETNCGKICKHCGLTGHVQKRTYLKEFDAQKNGDLHDQQWVKDEMKNFYKNMDNLQQFYCSNCTELWPRDLPDTVKSLFEILTMIEEMLIAPIIPIMSVYRLSSGALASRGFCANFYQNINEIINELPRLPKDLPIIILKKKNQLNQLKHFIVNRKRVELCLKYLYEKINDISLESDGPAIFENELVICENDDVNVFIENNSNEVLQEDKIKNAINFPKNIGDPTLKSRLKEVTETLGFKHLLKCVTKHSNGFNYYHFAQHPRFKFWAYDRIRRHRSLDQCKVFMKQNPNEANLTIEDLKNLLKTGESEQFMKKLSAYSSNITGSDPYWWHRYEWQSRSAIHAHGAVTFKNDPNLIELTTKVYAGRLASKKINDPNYLIESDVEHSRLLLLIKEGEDAEKIVLTYTNTLVTAMNPRISFDEAIVPEPHPCSLNTNKIPVNEFESDYENLINCCQRHVCRKSSLAKNLGKCRFKYSFSLQNETKIEFVESDNSVRAEILVLRNDPYMNMHNRLICHHWRGNVDMQIILDKSAAINYMTASDDVLECVSFTNELSKQFKEARNDLDPIIEPDIYKDDWMELSEIRLSFIGEDAENKIADMNYDFLKHRLNYTLDELCEFEND</sequence>
<organism evidence="2 3">
    <name type="scientific">Brachionus calyciflorus</name>
    <dbReference type="NCBI Taxonomy" id="104777"/>
    <lineage>
        <taxon>Eukaryota</taxon>
        <taxon>Metazoa</taxon>
        <taxon>Spiralia</taxon>
        <taxon>Gnathifera</taxon>
        <taxon>Rotifera</taxon>
        <taxon>Eurotatoria</taxon>
        <taxon>Monogononta</taxon>
        <taxon>Pseudotrocha</taxon>
        <taxon>Ploima</taxon>
        <taxon>Brachionidae</taxon>
        <taxon>Brachionus</taxon>
    </lineage>
</organism>